<dbReference type="CDD" id="cd06263">
    <property type="entry name" value="MAM"/>
    <property type="match status" value="1"/>
</dbReference>
<dbReference type="GO" id="GO:0016020">
    <property type="term" value="C:membrane"/>
    <property type="evidence" value="ECO:0007669"/>
    <property type="project" value="InterPro"/>
</dbReference>
<feature type="non-terminal residue" evidence="2">
    <location>
        <position position="380"/>
    </location>
</feature>
<dbReference type="Gene3D" id="2.60.120.200">
    <property type="match status" value="1"/>
</dbReference>
<dbReference type="InterPro" id="IPR013320">
    <property type="entry name" value="ConA-like_dom_sf"/>
</dbReference>
<dbReference type="Proteomes" id="UP000762676">
    <property type="component" value="Unassembled WGS sequence"/>
</dbReference>
<accession>A0AAV4GV66</accession>
<evidence type="ECO:0000313" key="2">
    <source>
        <dbReference type="EMBL" id="GFR89798.1"/>
    </source>
</evidence>
<keyword evidence="3" id="KW-1185">Reference proteome</keyword>
<organism evidence="2 3">
    <name type="scientific">Elysia marginata</name>
    <dbReference type="NCBI Taxonomy" id="1093978"/>
    <lineage>
        <taxon>Eukaryota</taxon>
        <taxon>Metazoa</taxon>
        <taxon>Spiralia</taxon>
        <taxon>Lophotrochozoa</taxon>
        <taxon>Mollusca</taxon>
        <taxon>Gastropoda</taxon>
        <taxon>Heterobranchia</taxon>
        <taxon>Euthyneura</taxon>
        <taxon>Panpulmonata</taxon>
        <taxon>Sacoglossa</taxon>
        <taxon>Placobranchoidea</taxon>
        <taxon>Plakobranchidae</taxon>
        <taxon>Elysia</taxon>
    </lineage>
</organism>
<name>A0AAV4GV66_9GAST</name>
<dbReference type="Pfam" id="PF00629">
    <property type="entry name" value="MAM"/>
    <property type="match status" value="1"/>
</dbReference>
<proteinExistence type="predicted"/>
<dbReference type="PANTHER" id="PTHR23282">
    <property type="entry name" value="APICAL ENDOSOMAL GLYCOPROTEIN PRECURSOR"/>
    <property type="match status" value="1"/>
</dbReference>
<evidence type="ECO:0000313" key="3">
    <source>
        <dbReference type="Proteomes" id="UP000762676"/>
    </source>
</evidence>
<dbReference type="SMART" id="SM00137">
    <property type="entry name" value="MAM"/>
    <property type="match status" value="1"/>
</dbReference>
<dbReference type="AlphaFoldDB" id="A0AAV4GV66"/>
<gene>
    <name evidence="2" type="ORF">ElyMa_004288200</name>
</gene>
<dbReference type="SUPFAM" id="SSF49899">
    <property type="entry name" value="Concanavalin A-like lectins/glucanases"/>
    <property type="match status" value="1"/>
</dbReference>
<protein>
    <submittedName>
        <fullName evidence="2">MAM domain-containing protein 3</fullName>
    </submittedName>
</protein>
<dbReference type="PROSITE" id="PS50060">
    <property type="entry name" value="MAM_2"/>
    <property type="match status" value="2"/>
</dbReference>
<feature type="domain" description="MAM" evidence="1">
    <location>
        <begin position="18"/>
        <end position="77"/>
    </location>
</feature>
<dbReference type="InterPro" id="IPR000998">
    <property type="entry name" value="MAM_dom"/>
</dbReference>
<sequence length="380" mass="41619">MAGWPVYLGYGLARRYEIFQQKGHRGQQWSVMKRILINQGDSPINVTFSITGAIGAGPTGGVAIDDIKSLPAKRCRGSQQILFSVAAATTASTSADMTTPVKTSRIPLAPAMTSASDVRQPTVRTTRNNPVRLLNQHHYTTHTSQVQPATQRLLLGRPCNTRSYPELPMITRIKLDLRFQVELSEQQAMQSTTCTFEATYCDWVQSDKDNLQWSFQAGTTPTRSGGQILTGPTLDHTFGASKPGFYAYMETSRAREGYFADLVTKNVINGNSELEIWYYMFGLSMGSLEVVMWQSGVDYPAASVAPEWSVKGSHGDHWVKETVHIRNTATPYKIIIRARTGGRGTSDVAIDDVTLHFARSGVGVVTTSAPTSAPVTMTGT</sequence>
<comment type="caution">
    <text evidence="2">The sequence shown here is derived from an EMBL/GenBank/DDBJ whole genome shotgun (WGS) entry which is preliminary data.</text>
</comment>
<dbReference type="EMBL" id="BMAT01008639">
    <property type="protein sequence ID" value="GFR89798.1"/>
    <property type="molecule type" value="Genomic_DNA"/>
</dbReference>
<evidence type="ECO:0000259" key="1">
    <source>
        <dbReference type="PROSITE" id="PS50060"/>
    </source>
</evidence>
<feature type="domain" description="MAM" evidence="1">
    <location>
        <begin position="192"/>
        <end position="355"/>
    </location>
</feature>
<dbReference type="InterPro" id="IPR051560">
    <property type="entry name" value="MAM_domain-containing"/>
</dbReference>
<reference evidence="2 3" key="1">
    <citation type="journal article" date="2021" name="Elife">
        <title>Chloroplast acquisition without the gene transfer in kleptoplastic sea slugs, Plakobranchus ocellatus.</title>
        <authorList>
            <person name="Maeda T."/>
            <person name="Takahashi S."/>
            <person name="Yoshida T."/>
            <person name="Shimamura S."/>
            <person name="Takaki Y."/>
            <person name="Nagai Y."/>
            <person name="Toyoda A."/>
            <person name="Suzuki Y."/>
            <person name="Arimoto A."/>
            <person name="Ishii H."/>
            <person name="Satoh N."/>
            <person name="Nishiyama T."/>
            <person name="Hasebe M."/>
            <person name="Maruyama T."/>
            <person name="Minagawa J."/>
            <person name="Obokata J."/>
            <person name="Shigenobu S."/>
        </authorList>
    </citation>
    <scope>NUCLEOTIDE SEQUENCE [LARGE SCALE GENOMIC DNA]</scope>
</reference>
<dbReference type="PANTHER" id="PTHR23282:SF142">
    <property type="entry name" value="MAM DOMAIN-CONTAINING PROTEIN"/>
    <property type="match status" value="1"/>
</dbReference>